<dbReference type="Proteomes" id="UP000680865">
    <property type="component" value="Unassembled WGS sequence"/>
</dbReference>
<dbReference type="InterPro" id="IPR019734">
    <property type="entry name" value="TPR_rpt"/>
</dbReference>
<reference evidence="1" key="1">
    <citation type="submission" date="2021-03" db="EMBL/GenBank/DDBJ databases">
        <title>Whole genome shotgun sequence of Actinoplanes consettensis NBRC 14913.</title>
        <authorList>
            <person name="Komaki H."/>
            <person name="Tamura T."/>
        </authorList>
    </citation>
    <scope>NUCLEOTIDE SEQUENCE</scope>
    <source>
        <strain evidence="1">NBRC 14913</strain>
    </source>
</reference>
<dbReference type="Gene3D" id="1.25.40.10">
    <property type="entry name" value="Tetratricopeptide repeat domain"/>
    <property type="match status" value="1"/>
</dbReference>
<evidence type="ECO:0008006" key="3">
    <source>
        <dbReference type="Google" id="ProtNLM"/>
    </source>
</evidence>
<dbReference type="Pfam" id="PF13432">
    <property type="entry name" value="TPR_16"/>
    <property type="match status" value="1"/>
</dbReference>
<keyword evidence="2" id="KW-1185">Reference proteome</keyword>
<gene>
    <name evidence="1" type="ORF">Aco04nite_13260</name>
</gene>
<protein>
    <recommendedName>
        <fullName evidence="3">Tetratricopeptide repeat protein</fullName>
    </recommendedName>
</protein>
<evidence type="ECO:0000313" key="2">
    <source>
        <dbReference type="Proteomes" id="UP000680865"/>
    </source>
</evidence>
<proteinExistence type="predicted"/>
<dbReference type="RefSeq" id="WP_212996283.1">
    <property type="nucleotide sequence ID" value="NZ_BAAATW010000001.1"/>
</dbReference>
<name>A0A919VMJ9_9ACTN</name>
<dbReference type="SUPFAM" id="SSF48452">
    <property type="entry name" value="TPR-like"/>
    <property type="match status" value="1"/>
</dbReference>
<accession>A0A919VMJ9</accession>
<sequence>MSANLSIAQVLAHCGGSPAGAAEYLARAIAEDPAAPEPYQAVADLHADHPAVVMAGPLTAVQAYWCFLQGDMDEAAMLMGTITGYVPRIAWPTAPWFASPQFLDAVSPEAIGEGARRLLDYGHNPASEPWFHAVRTIAGRIPPAAPEALTNMAIMLRECGRPADALALCDRADAIAPVMITAVARAGAHRKLGDFPAAVAAFHEALAREPGTWSLYLDLADLHAVMGDFEAAVSYARQGRQYDPAEVTLEAAESAYQARLGSVEAARTLLALMPRLATSSYGGELAAVAAEGPGLPADLKTALRSHL</sequence>
<dbReference type="Pfam" id="PF13374">
    <property type="entry name" value="TPR_10"/>
    <property type="match status" value="1"/>
</dbReference>
<dbReference type="AlphaFoldDB" id="A0A919VMJ9"/>
<organism evidence="1 2">
    <name type="scientific">Winogradskya consettensis</name>
    <dbReference type="NCBI Taxonomy" id="113560"/>
    <lineage>
        <taxon>Bacteria</taxon>
        <taxon>Bacillati</taxon>
        <taxon>Actinomycetota</taxon>
        <taxon>Actinomycetes</taxon>
        <taxon>Micromonosporales</taxon>
        <taxon>Micromonosporaceae</taxon>
        <taxon>Winogradskya</taxon>
    </lineage>
</organism>
<dbReference type="SMART" id="SM00028">
    <property type="entry name" value="TPR"/>
    <property type="match status" value="3"/>
</dbReference>
<dbReference type="EMBL" id="BOQP01000006">
    <property type="protein sequence ID" value="GIM69001.1"/>
    <property type="molecule type" value="Genomic_DNA"/>
</dbReference>
<comment type="caution">
    <text evidence="1">The sequence shown here is derived from an EMBL/GenBank/DDBJ whole genome shotgun (WGS) entry which is preliminary data.</text>
</comment>
<evidence type="ECO:0000313" key="1">
    <source>
        <dbReference type="EMBL" id="GIM69001.1"/>
    </source>
</evidence>
<dbReference type="InterPro" id="IPR011990">
    <property type="entry name" value="TPR-like_helical_dom_sf"/>
</dbReference>